<evidence type="ECO:0000256" key="4">
    <source>
        <dbReference type="ARBA" id="ARBA00022729"/>
    </source>
</evidence>
<dbReference type="Gene3D" id="3.40.190.10">
    <property type="entry name" value="Periplasmic binding protein-like II"/>
    <property type="match status" value="1"/>
</dbReference>
<dbReference type="NCBIfam" id="TIGR03850">
    <property type="entry name" value="bind_CPR_0540"/>
    <property type="match status" value="1"/>
</dbReference>
<dbReference type="EMBL" id="WHJC01000019">
    <property type="protein sequence ID" value="MPQ42727.1"/>
    <property type="molecule type" value="Genomic_DNA"/>
</dbReference>
<keyword evidence="7" id="KW-1185">Reference proteome</keyword>
<evidence type="ECO:0000256" key="1">
    <source>
        <dbReference type="ARBA" id="ARBA00004196"/>
    </source>
</evidence>
<dbReference type="SUPFAM" id="SSF53850">
    <property type="entry name" value="Periplasmic binding protein-like II"/>
    <property type="match status" value="1"/>
</dbReference>
<reference evidence="6 7" key="1">
    <citation type="submission" date="2019-10" db="EMBL/GenBank/DDBJ databases">
        <title>The Genome Sequence of Clostridium tarantellae Isolated from Fish Brain.</title>
        <authorList>
            <person name="Bano L."/>
            <person name="Kiel M."/>
            <person name="Sales G."/>
            <person name="Doxey A.C."/>
            <person name="Mansfield M.J."/>
            <person name="Schiavone M."/>
            <person name="Rossetto O."/>
            <person name="Pirazzini M."/>
            <person name="Dobrindt U."/>
            <person name="Montecucco C."/>
        </authorList>
    </citation>
    <scope>NUCLEOTIDE SEQUENCE [LARGE SCALE GENOMIC DNA]</scope>
    <source>
        <strain evidence="6 7">DSM 3997</strain>
    </source>
</reference>
<comment type="similarity">
    <text evidence="2">Belongs to the bacterial solute-binding protein 1 family.</text>
</comment>
<gene>
    <name evidence="6" type="ORF">GBZ86_03030</name>
</gene>
<dbReference type="InterPro" id="IPR050490">
    <property type="entry name" value="Bact_solute-bd_prot1"/>
</dbReference>
<feature type="signal peptide" evidence="5">
    <location>
        <begin position="1"/>
        <end position="25"/>
    </location>
</feature>
<evidence type="ECO:0000256" key="3">
    <source>
        <dbReference type="ARBA" id="ARBA00022448"/>
    </source>
</evidence>
<dbReference type="PANTHER" id="PTHR43649:SF31">
    <property type="entry name" value="SN-GLYCEROL-3-PHOSPHATE-BINDING PERIPLASMIC PROTEIN UGPB"/>
    <property type="match status" value="1"/>
</dbReference>
<dbReference type="PROSITE" id="PS51257">
    <property type="entry name" value="PROKAR_LIPOPROTEIN"/>
    <property type="match status" value="1"/>
</dbReference>
<protein>
    <submittedName>
        <fullName evidence="6">Carbohydrate ABC transporter substrate-binding protein</fullName>
    </submittedName>
</protein>
<proteinExistence type="inferred from homology"/>
<evidence type="ECO:0000256" key="5">
    <source>
        <dbReference type="SAM" id="SignalP"/>
    </source>
</evidence>
<dbReference type="AlphaFoldDB" id="A0A6I1MKS4"/>
<evidence type="ECO:0000256" key="2">
    <source>
        <dbReference type="ARBA" id="ARBA00008520"/>
    </source>
</evidence>
<name>A0A6I1MKS4_9CLOT</name>
<accession>A0A6I1MKS4</accession>
<keyword evidence="3" id="KW-0813">Transport</keyword>
<dbReference type="GO" id="GO:0030313">
    <property type="term" value="C:cell envelope"/>
    <property type="evidence" value="ECO:0007669"/>
    <property type="project" value="UniProtKB-SubCell"/>
</dbReference>
<comment type="caution">
    <text evidence="6">The sequence shown here is derived from an EMBL/GenBank/DDBJ whole genome shotgun (WGS) entry which is preliminary data.</text>
</comment>
<dbReference type="InterPro" id="IPR022387">
    <property type="entry name" value="Bind_CPR0540"/>
</dbReference>
<dbReference type="PANTHER" id="PTHR43649">
    <property type="entry name" value="ARABINOSE-BINDING PROTEIN-RELATED"/>
    <property type="match status" value="1"/>
</dbReference>
<organism evidence="6 7">
    <name type="scientific">Clostridium tarantellae</name>
    <dbReference type="NCBI Taxonomy" id="39493"/>
    <lineage>
        <taxon>Bacteria</taxon>
        <taxon>Bacillati</taxon>
        <taxon>Bacillota</taxon>
        <taxon>Clostridia</taxon>
        <taxon>Eubacteriales</taxon>
        <taxon>Clostridiaceae</taxon>
        <taxon>Clostridium</taxon>
    </lineage>
</organism>
<dbReference type="OrthoDB" id="94797at2"/>
<comment type="subcellular location">
    <subcellularLocation>
        <location evidence="1">Cell envelope</location>
    </subcellularLocation>
</comment>
<dbReference type="Pfam" id="PF01547">
    <property type="entry name" value="SBP_bac_1"/>
    <property type="match status" value="1"/>
</dbReference>
<sequence>MKRRWLKVITIACATVLSASLFVGCGGSTDGNDKPQNGDNDSTAKKELNIAVFEGGFGSAFWDEAKKAFETKNPDVKVNIESNPKIGELIRPKISAGEAPDFIYLSSNDPSGIATALIKDKGLEDLTDLFDREDPDNAGKKLKDKILPGFLDTPLTAPYGDNKVFLAPLYYNVTGLWYNKALFKEKGWEIPKTWDDFFALGEKAKGEDIALFAYQGQSPGYNEALMFPMLADAVGVKKLDDIYNYEDGAWENPDVLKALKVFEDIANKDMALNGTVGMNHTQAQKEFLDGKALFLPCGSWLEGEMKDATPEGFEFGFMAPPSFKEGNDPYVCTTIEQMYIPKEAKNKDLAKDFMAFLYTDEMVKKNAEFAGAVVPTQGAVESAKEFIDASSYDAFKVVEAGATPLTVNFAAAKSEVNMRDSVLSPIGKVINKELKAEDWAKQLEKDSDKVRETVVK</sequence>
<dbReference type="RefSeq" id="WP_152887617.1">
    <property type="nucleotide sequence ID" value="NZ_WHJC01000019.1"/>
</dbReference>
<dbReference type="Proteomes" id="UP000430345">
    <property type="component" value="Unassembled WGS sequence"/>
</dbReference>
<feature type="chain" id="PRO_5038666352" evidence="5">
    <location>
        <begin position="26"/>
        <end position="456"/>
    </location>
</feature>
<keyword evidence="4 5" id="KW-0732">Signal</keyword>
<evidence type="ECO:0000313" key="7">
    <source>
        <dbReference type="Proteomes" id="UP000430345"/>
    </source>
</evidence>
<dbReference type="InterPro" id="IPR006059">
    <property type="entry name" value="SBP"/>
</dbReference>
<evidence type="ECO:0000313" key="6">
    <source>
        <dbReference type="EMBL" id="MPQ42727.1"/>
    </source>
</evidence>